<dbReference type="Pfam" id="PF06527">
    <property type="entry name" value="TniQ"/>
    <property type="match status" value="1"/>
</dbReference>
<feature type="domain" description="TniQ" evidence="1">
    <location>
        <begin position="19"/>
        <end position="141"/>
    </location>
</feature>
<organism evidence="2 3">
    <name type="scientific">Ectopseudomonas composti</name>
    <dbReference type="NCBI Taxonomy" id="658457"/>
    <lineage>
        <taxon>Bacteria</taxon>
        <taxon>Pseudomonadati</taxon>
        <taxon>Pseudomonadota</taxon>
        <taxon>Gammaproteobacteria</taxon>
        <taxon>Pseudomonadales</taxon>
        <taxon>Pseudomonadaceae</taxon>
        <taxon>Ectopseudomonas</taxon>
    </lineage>
</organism>
<dbReference type="RefSeq" id="WP_013715599.1">
    <property type="nucleotide sequence ID" value="NZ_FOWP01000003.1"/>
</dbReference>
<dbReference type="InterPro" id="IPR009492">
    <property type="entry name" value="TniQ"/>
</dbReference>
<dbReference type="EMBL" id="FOWP01000003">
    <property type="protein sequence ID" value="SFO92167.1"/>
    <property type="molecule type" value="Genomic_DNA"/>
</dbReference>
<proteinExistence type="predicted"/>
<name>A0A1I5L4E5_9GAMM</name>
<accession>A0A1I5L4E5</accession>
<evidence type="ECO:0000313" key="3">
    <source>
        <dbReference type="Proteomes" id="UP000182400"/>
    </source>
</evidence>
<gene>
    <name evidence="2" type="ORF">SAMN05216601_103324</name>
</gene>
<dbReference type="AlphaFoldDB" id="A0A1I5L4E5"/>
<evidence type="ECO:0000313" key="2">
    <source>
        <dbReference type="EMBL" id="SFO92167.1"/>
    </source>
</evidence>
<evidence type="ECO:0000259" key="1">
    <source>
        <dbReference type="Pfam" id="PF06527"/>
    </source>
</evidence>
<reference evidence="2 3" key="1">
    <citation type="submission" date="2016-10" db="EMBL/GenBank/DDBJ databases">
        <authorList>
            <person name="de Groot N.N."/>
        </authorList>
    </citation>
    <scope>NUCLEOTIDE SEQUENCE [LARGE SCALE GENOMIC DNA]</scope>
    <source>
        <strain evidence="2 3">CCUG 59231</strain>
    </source>
</reference>
<sequence length="485" mass="55575">MIITLRDELLRSKQRYSGIRPRYIPYESVYSILSRFGLFNVVAGGALIEIIKQHCNPQISGNRHCRHLAYVESLGVTGLQGLFGLSLTQAKSLFLSPTFIDPERHVASELRYCPICLSQGRHYTLFQYQLIEACPVHSVDLLNHCPHCAALVSYKFNAALFKHPYGCWRCGRQLGCGRDPQSLRFISAHGMQRLRQFHRMLGGENKHLVFDIVGPADLHCDNVLQLSHSVQQFTRVEADLFSNLQVMACDHSFQSALRQYPTFSRFSRANQEEVGVESEILINELVSISKSIFRNIKKNHLAEIRLTDKSLELLWRDVQGVLLPANYYTVLAYIDWLCYWRQAKVPCELLRSAHSSRVKMAAWIAEKKRHSLFRQTSPEAERWLLRQMLGCEVVTLLKRQMEQRQLLTQGVDAPDCTDVPYRRILHPVCWAVVFSEQSGRPPSMTFISAHSWNTDRNESHSGLPSAEARSLHGQSLQKVFRLINA</sequence>
<dbReference type="OrthoDB" id="9087008at2"/>
<dbReference type="STRING" id="658457.SAMN05216601_103324"/>
<dbReference type="Proteomes" id="UP000182400">
    <property type="component" value="Unassembled WGS sequence"/>
</dbReference>
<protein>
    <submittedName>
        <fullName evidence="2">TniQ protein</fullName>
    </submittedName>
</protein>